<dbReference type="EMBL" id="SSFD01000082">
    <property type="protein sequence ID" value="TXH87721.1"/>
    <property type="molecule type" value="Genomic_DNA"/>
</dbReference>
<dbReference type="RefSeq" id="WP_276657587.1">
    <property type="nucleotide sequence ID" value="NZ_SSFD01000082.1"/>
</dbReference>
<proteinExistence type="predicted"/>
<keyword evidence="1 3" id="KW-0238">DNA-binding</keyword>
<accession>A0A5C7SYJ5</accession>
<dbReference type="AlphaFoldDB" id="A0A5C7SYJ5"/>
<feature type="domain" description="SpoVT-AbrB" evidence="2">
    <location>
        <begin position="1"/>
        <end position="46"/>
    </location>
</feature>
<dbReference type="SMART" id="SM00966">
    <property type="entry name" value="SpoVT_AbrB"/>
    <property type="match status" value="1"/>
</dbReference>
<evidence type="ECO:0000259" key="2">
    <source>
        <dbReference type="PROSITE" id="PS51740"/>
    </source>
</evidence>
<dbReference type="Proteomes" id="UP000321192">
    <property type="component" value="Unassembled WGS sequence"/>
</dbReference>
<dbReference type="Pfam" id="PF04014">
    <property type="entry name" value="MazE_antitoxin"/>
    <property type="match status" value="1"/>
</dbReference>
<reference evidence="3 4" key="1">
    <citation type="submission" date="2018-09" db="EMBL/GenBank/DDBJ databases">
        <title>Metagenome Assembled Genomes from an Advanced Water Purification Facility.</title>
        <authorList>
            <person name="Stamps B.W."/>
            <person name="Spear J.R."/>
        </authorList>
    </citation>
    <scope>NUCLEOTIDE SEQUENCE [LARGE SCALE GENOMIC DNA]</scope>
    <source>
        <strain evidence="3">Bin_27_1</strain>
    </source>
</reference>
<dbReference type="NCBIfam" id="TIGR01439">
    <property type="entry name" value="lp_hng_hel_AbrB"/>
    <property type="match status" value="1"/>
</dbReference>
<protein>
    <submittedName>
        <fullName evidence="3">AbrB/MazE/SpoVT family DNA-binding domain-containing protein</fullName>
    </submittedName>
</protein>
<evidence type="ECO:0000256" key="1">
    <source>
        <dbReference type="PROSITE-ProRule" id="PRU01076"/>
    </source>
</evidence>
<dbReference type="SUPFAM" id="SSF89447">
    <property type="entry name" value="AbrB/MazE/MraZ-like"/>
    <property type="match status" value="1"/>
</dbReference>
<comment type="caution">
    <text evidence="3">The sequence shown here is derived from an EMBL/GenBank/DDBJ whole genome shotgun (WGS) entry which is preliminary data.</text>
</comment>
<evidence type="ECO:0000313" key="4">
    <source>
        <dbReference type="Proteomes" id="UP000321192"/>
    </source>
</evidence>
<name>A0A5C7SYJ5_THASP</name>
<evidence type="ECO:0000313" key="3">
    <source>
        <dbReference type="EMBL" id="TXH87721.1"/>
    </source>
</evidence>
<dbReference type="Gene3D" id="2.10.260.10">
    <property type="match status" value="1"/>
</dbReference>
<gene>
    <name evidence="3" type="ORF">E6Q80_05965</name>
</gene>
<dbReference type="PROSITE" id="PS51740">
    <property type="entry name" value="SPOVT_ABRB"/>
    <property type="match status" value="1"/>
</dbReference>
<dbReference type="InterPro" id="IPR007159">
    <property type="entry name" value="SpoVT-AbrB_dom"/>
</dbReference>
<organism evidence="3 4">
    <name type="scientific">Thauera aminoaromatica</name>
    <dbReference type="NCBI Taxonomy" id="164330"/>
    <lineage>
        <taxon>Bacteria</taxon>
        <taxon>Pseudomonadati</taxon>
        <taxon>Pseudomonadota</taxon>
        <taxon>Betaproteobacteria</taxon>
        <taxon>Rhodocyclales</taxon>
        <taxon>Zoogloeaceae</taxon>
        <taxon>Thauera</taxon>
    </lineage>
</organism>
<dbReference type="GO" id="GO:0003677">
    <property type="term" value="F:DNA binding"/>
    <property type="evidence" value="ECO:0007669"/>
    <property type="project" value="UniProtKB-UniRule"/>
</dbReference>
<sequence>MQKMKMSDGGRVVIPAEIRHSLGLKEGDTVLFELLDGEARITSRQAQLRRAQALFRRYVPADAPSPADELIAERHAEATRE</sequence>
<dbReference type="InterPro" id="IPR037914">
    <property type="entry name" value="SpoVT-AbrB_sf"/>
</dbReference>